<dbReference type="InterPro" id="IPR006675">
    <property type="entry name" value="HDIG_dom"/>
</dbReference>
<dbReference type="EMBL" id="JBDIVE010000003">
    <property type="protein sequence ID" value="MEN3068431.1"/>
    <property type="molecule type" value="Genomic_DNA"/>
</dbReference>
<dbReference type="SUPFAM" id="SSF109604">
    <property type="entry name" value="HD-domain/PDEase-like"/>
    <property type="match status" value="1"/>
</dbReference>
<accession>A0ABU9YXJ2</accession>
<dbReference type="PROSITE" id="PS51832">
    <property type="entry name" value="HD_GYP"/>
    <property type="match status" value="1"/>
</dbReference>
<dbReference type="Proteomes" id="UP001410394">
    <property type="component" value="Unassembled WGS sequence"/>
</dbReference>
<keyword evidence="3" id="KW-1185">Reference proteome</keyword>
<feature type="domain" description="HD-GYP" evidence="1">
    <location>
        <begin position="152"/>
        <end position="348"/>
    </location>
</feature>
<protein>
    <submittedName>
        <fullName evidence="2">HD domain-containing phosphohydrolase</fullName>
    </submittedName>
</protein>
<dbReference type="InterPro" id="IPR003607">
    <property type="entry name" value="HD/PDEase_dom"/>
</dbReference>
<dbReference type="Pfam" id="PF13487">
    <property type="entry name" value="HD_5"/>
    <property type="match status" value="1"/>
</dbReference>
<dbReference type="PANTHER" id="PTHR43155">
    <property type="entry name" value="CYCLIC DI-GMP PHOSPHODIESTERASE PA4108-RELATED"/>
    <property type="match status" value="1"/>
</dbReference>
<name>A0ABU9YXJ2_9RHOO</name>
<dbReference type="SMART" id="SM00471">
    <property type="entry name" value="HDc"/>
    <property type="match status" value="1"/>
</dbReference>
<dbReference type="NCBIfam" id="TIGR00277">
    <property type="entry name" value="HDIG"/>
    <property type="match status" value="1"/>
</dbReference>
<dbReference type="PANTHER" id="PTHR43155:SF2">
    <property type="entry name" value="CYCLIC DI-GMP PHOSPHODIESTERASE PA4108"/>
    <property type="match status" value="1"/>
</dbReference>
<dbReference type="InterPro" id="IPR021812">
    <property type="entry name" value="DUF3391"/>
</dbReference>
<evidence type="ECO:0000313" key="2">
    <source>
        <dbReference type="EMBL" id="MEN3068431.1"/>
    </source>
</evidence>
<organism evidence="2 3">
    <name type="scientific">Uliginosibacterium sediminicola</name>
    <dbReference type="NCBI Taxonomy" id="2024550"/>
    <lineage>
        <taxon>Bacteria</taxon>
        <taxon>Pseudomonadati</taxon>
        <taxon>Pseudomonadota</taxon>
        <taxon>Betaproteobacteria</taxon>
        <taxon>Rhodocyclales</taxon>
        <taxon>Zoogloeaceae</taxon>
        <taxon>Uliginosibacterium</taxon>
    </lineage>
</organism>
<dbReference type="CDD" id="cd00077">
    <property type="entry name" value="HDc"/>
    <property type="match status" value="1"/>
</dbReference>
<comment type="caution">
    <text evidence="2">The sequence shown here is derived from an EMBL/GenBank/DDBJ whole genome shotgun (WGS) entry which is preliminary data.</text>
</comment>
<dbReference type="RefSeq" id="WP_345919199.1">
    <property type="nucleotide sequence ID" value="NZ_JBDIVE010000003.1"/>
</dbReference>
<reference evidence="2 3" key="1">
    <citation type="journal article" date="2018" name="Int. J. Syst. Evol. Microbiol.">
        <title>Uliginosibacterium sediminicola sp. nov., isolated from freshwater sediment.</title>
        <authorList>
            <person name="Hwang W.M."/>
            <person name="Kim S.M."/>
            <person name="Kang K."/>
            <person name="Ahn T.Y."/>
        </authorList>
    </citation>
    <scope>NUCLEOTIDE SEQUENCE [LARGE SCALE GENOMIC DNA]</scope>
    <source>
        <strain evidence="2 3">M1-21</strain>
    </source>
</reference>
<gene>
    <name evidence="2" type="ORF">ABDB84_08060</name>
</gene>
<evidence type="ECO:0000313" key="3">
    <source>
        <dbReference type="Proteomes" id="UP001410394"/>
    </source>
</evidence>
<dbReference type="Gene3D" id="1.10.3210.10">
    <property type="entry name" value="Hypothetical protein af1432"/>
    <property type="match status" value="1"/>
</dbReference>
<dbReference type="Pfam" id="PF11871">
    <property type="entry name" value="DUF3391"/>
    <property type="match status" value="1"/>
</dbReference>
<evidence type="ECO:0000259" key="1">
    <source>
        <dbReference type="PROSITE" id="PS51832"/>
    </source>
</evidence>
<sequence length="431" mass="48811">MNQPAEDLYVTPNQLCIGLYVYIDLPWFEHPFSFNSFRIRTAEQIATLRGLGVKQFRFDPSRSDQLPELQTSNAPEPQEPVCPVPTPTYDDPLLTERIERIRRVQARREKLNQIEKAFVKATSIVRNVNRNLLSNTRDCLQEVGALVDQMVTAFLETPEITLQLMGDKAGGEEAYLHGLNTSILSMMLARDLELKPDETRLLGLGALLHDIGLMDIPDKVLKKYPDEMNNAERELRKLHCEYGVRIAQRIGLPETVQLIIGQHHELCDGSGYPKGLQESAIHPLTRIVSLVNYYDNLCNPSDISRALTPHEALSLMFSQRRSKFDARVLQLLIRSLGVYPPGSVVKLSNSAMALVQSVNPERPLRPWVLIYDPAIPKDEATSINLEDDPDLNIVKAFRPAQLPAAVYDYLSPRKRVTYYFDSDSSSAHRRP</sequence>
<dbReference type="InterPro" id="IPR037522">
    <property type="entry name" value="HD_GYP_dom"/>
</dbReference>
<proteinExistence type="predicted"/>